<dbReference type="RefSeq" id="WP_319953041.1">
    <property type="nucleotide sequence ID" value="NZ_JAXAVX010000001.1"/>
</dbReference>
<dbReference type="CDD" id="cd00118">
    <property type="entry name" value="LysM"/>
    <property type="match status" value="1"/>
</dbReference>
<dbReference type="PROSITE" id="PS51782">
    <property type="entry name" value="LYSM"/>
    <property type="match status" value="1"/>
</dbReference>
<evidence type="ECO:0000259" key="1">
    <source>
        <dbReference type="PROSITE" id="PS51782"/>
    </source>
</evidence>
<dbReference type="Pfam" id="PF01476">
    <property type="entry name" value="LysM"/>
    <property type="match status" value="1"/>
</dbReference>
<sequence>MPPRSPFRFLAPGALLAAIVAVLLVVSAGGDEEEPTAPSAATRTSTTAAEPRRAFYRVRAGDSLAAIASRFGVSVERLTELNPEIDPQVLQAGQRLRLRR</sequence>
<evidence type="ECO:0000313" key="3">
    <source>
        <dbReference type="Proteomes" id="UP001277761"/>
    </source>
</evidence>
<comment type="caution">
    <text evidence="2">The sequence shown here is derived from an EMBL/GenBank/DDBJ whole genome shotgun (WGS) entry which is preliminary data.</text>
</comment>
<dbReference type="InterPro" id="IPR018392">
    <property type="entry name" value="LysM"/>
</dbReference>
<dbReference type="InterPro" id="IPR036779">
    <property type="entry name" value="LysM_dom_sf"/>
</dbReference>
<reference evidence="2 3" key="1">
    <citation type="submission" date="2023-11" db="EMBL/GenBank/DDBJ databases">
        <authorList>
            <person name="Xu M."/>
            <person name="Jiang T."/>
        </authorList>
    </citation>
    <scope>NUCLEOTIDE SEQUENCE [LARGE SCALE GENOMIC DNA]</scope>
    <source>
        <strain evidence="2 3">SD</strain>
    </source>
</reference>
<gene>
    <name evidence="2" type="ORF">SK069_04790</name>
</gene>
<dbReference type="SMART" id="SM00257">
    <property type="entry name" value="LysM"/>
    <property type="match status" value="1"/>
</dbReference>
<evidence type="ECO:0000313" key="2">
    <source>
        <dbReference type="EMBL" id="MDX8150901.1"/>
    </source>
</evidence>
<proteinExistence type="predicted"/>
<dbReference type="Gene3D" id="3.10.350.10">
    <property type="entry name" value="LysM domain"/>
    <property type="match status" value="1"/>
</dbReference>
<protein>
    <submittedName>
        <fullName evidence="2">LysM domain-containing protein</fullName>
    </submittedName>
</protein>
<feature type="domain" description="LysM" evidence="1">
    <location>
        <begin position="54"/>
        <end position="98"/>
    </location>
</feature>
<keyword evidence="3" id="KW-1185">Reference proteome</keyword>
<organism evidence="2 3">
    <name type="scientific">Patulibacter brassicae</name>
    <dbReference type="NCBI Taxonomy" id="1705717"/>
    <lineage>
        <taxon>Bacteria</taxon>
        <taxon>Bacillati</taxon>
        <taxon>Actinomycetota</taxon>
        <taxon>Thermoleophilia</taxon>
        <taxon>Solirubrobacterales</taxon>
        <taxon>Patulibacteraceae</taxon>
        <taxon>Patulibacter</taxon>
    </lineage>
</organism>
<dbReference type="SUPFAM" id="SSF54106">
    <property type="entry name" value="LysM domain"/>
    <property type="match status" value="1"/>
</dbReference>
<name>A0ABU4VJ04_9ACTN</name>
<accession>A0ABU4VJ04</accession>
<dbReference type="EMBL" id="JAXAVX010000001">
    <property type="protein sequence ID" value="MDX8150901.1"/>
    <property type="molecule type" value="Genomic_DNA"/>
</dbReference>
<dbReference type="Proteomes" id="UP001277761">
    <property type="component" value="Unassembled WGS sequence"/>
</dbReference>